<organism evidence="2 3">
    <name type="scientific">Limnoraphis robusta CS-951</name>
    <dbReference type="NCBI Taxonomy" id="1637645"/>
    <lineage>
        <taxon>Bacteria</taxon>
        <taxon>Bacillati</taxon>
        <taxon>Cyanobacteriota</taxon>
        <taxon>Cyanophyceae</taxon>
        <taxon>Oscillatoriophycideae</taxon>
        <taxon>Oscillatoriales</taxon>
        <taxon>Sirenicapillariaceae</taxon>
        <taxon>Limnoraphis</taxon>
    </lineage>
</organism>
<protein>
    <submittedName>
        <fullName evidence="2">Uncharacterized protein</fullName>
    </submittedName>
</protein>
<dbReference type="InterPro" id="IPR046298">
    <property type="entry name" value="DUF6335"/>
</dbReference>
<comment type="caution">
    <text evidence="2">The sequence shown here is derived from an EMBL/GenBank/DDBJ whole genome shotgun (WGS) entry which is preliminary data.</text>
</comment>
<accession>A0A0F5YI73</accession>
<dbReference type="RefSeq" id="WP_046278015.1">
    <property type="nucleotide sequence ID" value="NZ_LATL02000092.1"/>
</dbReference>
<proteinExistence type="predicted"/>
<dbReference type="OrthoDB" id="574580at2"/>
<gene>
    <name evidence="2" type="ORF">WN50_08060</name>
</gene>
<dbReference type="EMBL" id="LATL02000092">
    <property type="protein sequence ID" value="KKD38576.1"/>
    <property type="molecule type" value="Genomic_DNA"/>
</dbReference>
<evidence type="ECO:0000313" key="2">
    <source>
        <dbReference type="EMBL" id="KKD38576.1"/>
    </source>
</evidence>
<feature type="region of interest" description="Disordered" evidence="1">
    <location>
        <begin position="1"/>
        <end position="81"/>
    </location>
</feature>
<dbReference type="AlphaFoldDB" id="A0A0F5YI73"/>
<dbReference type="Pfam" id="PF19861">
    <property type="entry name" value="DUF6335"/>
    <property type="match status" value="1"/>
</dbReference>
<evidence type="ECO:0000313" key="3">
    <source>
        <dbReference type="Proteomes" id="UP000033607"/>
    </source>
</evidence>
<feature type="compositionally biased region" description="Basic and acidic residues" evidence="1">
    <location>
        <begin position="29"/>
        <end position="41"/>
    </location>
</feature>
<feature type="compositionally biased region" description="Polar residues" evidence="1">
    <location>
        <begin position="1"/>
        <end position="17"/>
    </location>
</feature>
<evidence type="ECO:0000256" key="1">
    <source>
        <dbReference type="SAM" id="MobiDB-lite"/>
    </source>
</evidence>
<sequence>MATESSPNFPDQNQPEYQTKVIPDTPVAETKDAVPEGHDTESIADAAGIDIPDGEPLEVKSKLDERDEKRWQLDPDSAEDH</sequence>
<feature type="compositionally biased region" description="Basic and acidic residues" evidence="1">
    <location>
        <begin position="57"/>
        <end position="81"/>
    </location>
</feature>
<reference evidence="2 3" key="1">
    <citation type="submission" date="2015-06" db="EMBL/GenBank/DDBJ databases">
        <title>Draft genome assembly of filamentous brackish cyanobacterium Limnoraphis robusta strain CS-951.</title>
        <authorList>
            <person name="Willis A."/>
            <person name="Parks M."/>
            <person name="Burford M.A."/>
        </authorList>
    </citation>
    <scope>NUCLEOTIDE SEQUENCE [LARGE SCALE GENOMIC DNA]</scope>
    <source>
        <strain evidence="2 3">CS-951</strain>
    </source>
</reference>
<dbReference type="Proteomes" id="UP000033607">
    <property type="component" value="Unassembled WGS sequence"/>
</dbReference>
<name>A0A0F5YI73_9CYAN</name>